<dbReference type="RefSeq" id="WP_009496604.1">
    <property type="nucleotide sequence ID" value="NZ_GL982997.1"/>
</dbReference>
<dbReference type="Proteomes" id="UP000005316">
    <property type="component" value="Unassembled WGS sequence"/>
</dbReference>
<dbReference type="EMBL" id="AFPZ01000005">
    <property type="protein sequence ID" value="EGQ27888.1"/>
    <property type="molecule type" value="Genomic_DNA"/>
</dbReference>
<dbReference type="InterPro" id="IPR006343">
    <property type="entry name" value="DnaB/C_C"/>
</dbReference>
<evidence type="ECO:0000313" key="3">
    <source>
        <dbReference type="EMBL" id="EGQ27888.1"/>
    </source>
</evidence>
<protein>
    <submittedName>
        <fullName evidence="3">DnaD domain protein</fullName>
    </submittedName>
</protein>
<dbReference type="SUPFAM" id="SSF158499">
    <property type="entry name" value="DnaD domain-like"/>
    <property type="match status" value="1"/>
</dbReference>
<sequence>MNYLKELVSFHDWLDTNPLSSGAIALWHTLMAINNKTVWSDEFTVANLTLQAKCGLSRQQLDRSRKQLMNAGRIVYTKSGRANQAGCYALVRFDTQDDHKASTVRTRNEHDVTTLSKPKQNEIKQIVRQQQSLSDERIKSTREKSSAVVDAGFAEIANFYETNIAPLTPQIGQVLGEMCDELNSELALLALKKTVLANATHKINYSFGIIRSWRSQNFTTITDVENDEKQKARKGQPKAKVRSLFDASSETLERQRKTVENYKPKEIDYSNLPF</sequence>
<evidence type="ECO:0000313" key="4">
    <source>
        <dbReference type="Proteomes" id="UP000005316"/>
    </source>
</evidence>
<dbReference type="Gene3D" id="1.10.10.630">
    <property type="entry name" value="DnaD domain-like"/>
    <property type="match status" value="1"/>
</dbReference>
<dbReference type="InterPro" id="IPR034829">
    <property type="entry name" value="DnaD-like_sf"/>
</dbReference>
<proteinExistence type="inferred from homology"/>
<dbReference type="InterPro" id="IPR053162">
    <property type="entry name" value="DnaD"/>
</dbReference>
<dbReference type="PANTHER" id="PTHR37293">
    <property type="entry name" value="PHAGE REPLICATION PROTEIN-RELATED"/>
    <property type="match status" value="1"/>
</dbReference>
<dbReference type="Pfam" id="PF07261">
    <property type="entry name" value="DnaB_2"/>
    <property type="match status" value="1"/>
</dbReference>
<comment type="caution">
    <text evidence="3">The sequence shown here is derived from an EMBL/GenBank/DDBJ whole genome shotgun (WGS) entry which is preliminary data.</text>
</comment>
<gene>
    <name evidence="3" type="ORF">HMPREF9372_0106</name>
</gene>
<feature type="domain" description="DnaB/C C-terminal" evidence="2">
    <location>
        <begin position="158"/>
        <end position="227"/>
    </location>
</feature>
<dbReference type="eggNOG" id="COG3935">
    <property type="taxonomic scope" value="Bacteria"/>
</dbReference>
<reference evidence="3 4" key="1">
    <citation type="submission" date="2011-04" db="EMBL/GenBank/DDBJ databases">
        <authorList>
            <person name="Muzny D."/>
            <person name="Qin X."/>
            <person name="Deng J."/>
            <person name="Jiang H."/>
            <person name="Liu Y."/>
            <person name="Qu J."/>
            <person name="Song X.-Z."/>
            <person name="Zhang L."/>
            <person name="Thornton R."/>
            <person name="Coyle M."/>
            <person name="Francisco L."/>
            <person name="Jackson L."/>
            <person name="Javaid M."/>
            <person name="Korchina V."/>
            <person name="Kovar C."/>
            <person name="Mata R."/>
            <person name="Mathew T."/>
            <person name="Ngo R."/>
            <person name="Nguyen L."/>
            <person name="Nguyen N."/>
            <person name="Okwuonu G."/>
            <person name="Ongeri F."/>
            <person name="Pham C."/>
            <person name="Simmons D."/>
            <person name="Wilczek-Boney K."/>
            <person name="Hale W."/>
            <person name="Jakkamsetti A."/>
            <person name="Pham P."/>
            <person name="Ruth R."/>
            <person name="San Lucas F."/>
            <person name="Warren J."/>
            <person name="Zhang J."/>
            <person name="Zhao Z."/>
            <person name="Zhou C."/>
            <person name="Zhu D."/>
            <person name="Lee S."/>
            <person name="Bess C."/>
            <person name="Blankenburg K."/>
            <person name="Forbes L."/>
            <person name="Fu Q."/>
            <person name="Gubbala S."/>
            <person name="Hirani K."/>
            <person name="Jayaseelan J.C."/>
            <person name="Lara F."/>
            <person name="Munidasa M."/>
            <person name="Palculict T."/>
            <person name="Patil S."/>
            <person name="Pu L.-L."/>
            <person name="Saada N."/>
            <person name="Tang L."/>
            <person name="Weissenberger G."/>
            <person name="Zhu Y."/>
            <person name="Hemphill L."/>
            <person name="Shang Y."/>
            <person name="Youmans B."/>
            <person name="Ayvaz T."/>
            <person name="Ross M."/>
            <person name="Santibanez J."/>
            <person name="Aqrawi P."/>
            <person name="Gross S."/>
            <person name="Joshi V."/>
            <person name="Fowler G."/>
            <person name="Nazareth L."/>
            <person name="Reid J."/>
            <person name="Worley K."/>
            <person name="Petrosino J."/>
            <person name="Highlander S."/>
            <person name="Gibbs R."/>
        </authorList>
    </citation>
    <scope>NUCLEOTIDE SEQUENCE [LARGE SCALE GENOMIC DNA]</scope>
    <source>
        <strain evidence="3 4">2681</strain>
    </source>
</reference>
<dbReference type="OrthoDB" id="1258529at2"/>
<dbReference type="AlphaFoldDB" id="F9DMS6"/>
<comment type="similarity">
    <text evidence="1">Belongs to the DnaB/DnaD family.</text>
</comment>
<organism evidence="3 4">
    <name type="scientific">Sporosarcina newyorkensis 2681</name>
    <dbReference type="NCBI Taxonomy" id="1027292"/>
    <lineage>
        <taxon>Bacteria</taxon>
        <taxon>Bacillati</taxon>
        <taxon>Bacillota</taxon>
        <taxon>Bacilli</taxon>
        <taxon>Bacillales</taxon>
        <taxon>Caryophanaceae</taxon>
        <taxon>Sporosarcina</taxon>
    </lineage>
</organism>
<evidence type="ECO:0000259" key="2">
    <source>
        <dbReference type="Pfam" id="PF07261"/>
    </source>
</evidence>
<name>F9DMS6_9BACL</name>
<dbReference type="HOGENOM" id="CLU_074315_2_0_9"/>
<accession>F9DMS6</accession>
<dbReference type="NCBIfam" id="TIGR01446">
    <property type="entry name" value="DnaD_dom"/>
    <property type="match status" value="1"/>
</dbReference>
<dbReference type="PANTHER" id="PTHR37293:SF5">
    <property type="entry name" value="DNA REPLICATION PROTEIN"/>
    <property type="match status" value="1"/>
</dbReference>
<evidence type="ECO:0000256" key="1">
    <source>
        <dbReference type="ARBA" id="ARBA00093462"/>
    </source>
</evidence>